<keyword evidence="1" id="KW-0812">Transmembrane</keyword>
<evidence type="ECO:0000313" key="3">
    <source>
        <dbReference type="Proteomes" id="UP000009326"/>
    </source>
</evidence>
<sequence length="61" mass="6820">MIKQLVKILWRFLDILLYILGFGAIIFALFLWNDIAGMIGTGLVLLLTCLLIDTLPRNGGD</sequence>
<dbReference type="Pfam" id="PF06341">
    <property type="entry name" value="DUF1056"/>
    <property type="match status" value="1"/>
</dbReference>
<keyword evidence="1" id="KW-0472">Membrane</keyword>
<organism evidence="2 3">
    <name type="scientific">Lactobacillus gigeriorum DSM 23908 = CRBIP 24.85</name>
    <dbReference type="NCBI Taxonomy" id="1423751"/>
    <lineage>
        <taxon>Bacteria</taxon>
        <taxon>Bacillati</taxon>
        <taxon>Bacillota</taxon>
        <taxon>Bacilli</taxon>
        <taxon>Lactobacillales</taxon>
        <taxon>Lactobacillaceae</taxon>
        <taxon>Lactobacillus</taxon>
    </lineage>
</organism>
<comment type="caution">
    <text evidence="2">The sequence shown here is derived from an EMBL/GenBank/DDBJ whole genome shotgun (WGS) entry which is preliminary data.</text>
</comment>
<accession>I7LD27</accession>
<evidence type="ECO:0008006" key="4">
    <source>
        <dbReference type="Google" id="ProtNLM"/>
    </source>
</evidence>
<reference evidence="2 3" key="1">
    <citation type="submission" date="2012-06" db="EMBL/GenBank/DDBJ databases">
        <title>Draft genome sequence of Lactobacillus gigeriorum CRBIP 24.85T, isolated from chicken crop.</title>
        <authorList>
            <person name="Cousin S."/>
            <person name="Ma L."/>
            <person name="Creno S."/>
            <person name="Clermont D."/>
            <person name="Loux V."/>
            <person name="Bizet C."/>
            <person name="Bouchier C."/>
        </authorList>
    </citation>
    <scope>NUCLEOTIDE SEQUENCE [LARGE SCALE GENOMIC DNA]</scope>
    <source>
        <strain evidence="3">CRBIP 24.85T</strain>
    </source>
</reference>
<name>I7LD27_9LACO</name>
<gene>
    <name evidence="2" type="ORF">BN52_01380</name>
</gene>
<dbReference type="Proteomes" id="UP000009326">
    <property type="component" value="Unassembled WGS sequence"/>
</dbReference>
<proteinExistence type="predicted"/>
<feature type="transmembrane region" description="Helical" evidence="1">
    <location>
        <begin position="12"/>
        <end position="32"/>
    </location>
</feature>
<protein>
    <recommendedName>
        <fullName evidence="4">DUF1056 family protein</fullName>
    </recommendedName>
</protein>
<dbReference type="RefSeq" id="WP_008473083.1">
    <property type="nucleotide sequence ID" value="NZ_AYZO01000014.1"/>
</dbReference>
<dbReference type="EMBL" id="CAKC01000044">
    <property type="protein sequence ID" value="CCI86986.1"/>
    <property type="molecule type" value="Genomic_DNA"/>
</dbReference>
<keyword evidence="1" id="KW-1133">Transmembrane helix</keyword>
<dbReference type="InterPro" id="IPR009406">
    <property type="entry name" value="DUF1056"/>
</dbReference>
<feature type="transmembrane region" description="Helical" evidence="1">
    <location>
        <begin position="38"/>
        <end position="55"/>
    </location>
</feature>
<evidence type="ECO:0000313" key="2">
    <source>
        <dbReference type="EMBL" id="CCI86986.1"/>
    </source>
</evidence>
<evidence type="ECO:0000256" key="1">
    <source>
        <dbReference type="SAM" id="Phobius"/>
    </source>
</evidence>
<dbReference type="AlphaFoldDB" id="I7LD27"/>